<name>A0A6G0YU07_APHCR</name>
<comment type="caution">
    <text evidence="6">The sequence shown here is derived from an EMBL/GenBank/DDBJ whole genome shotgun (WGS) entry which is preliminary data.</text>
</comment>
<feature type="region of interest" description="Disordered" evidence="4">
    <location>
        <begin position="181"/>
        <end position="218"/>
    </location>
</feature>
<accession>A0A6G0YU07</accession>
<dbReference type="PANTHER" id="PTHR12378">
    <property type="entry name" value="DESUMOYLATING ISOPEPTIDASE"/>
    <property type="match status" value="1"/>
</dbReference>
<reference evidence="6 7" key="1">
    <citation type="submission" date="2019-08" db="EMBL/GenBank/DDBJ databases">
        <title>Whole genome of Aphis craccivora.</title>
        <authorList>
            <person name="Voronova N.V."/>
            <person name="Shulinski R.S."/>
            <person name="Bandarenka Y.V."/>
            <person name="Zhorov D.G."/>
            <person name="Warner D."/>
        </authorList>
    </citation>
    <scope>NUCLEOTIDE SEQUENCE [LARGE SCALE GENOMIC DNA]</scope>
    <source>
        <strain evidence="6">180601</strain>
        <tissue evidence="6">Whole Body</tissue>
    </source>
</reference>
<evidence type="ECO:0000256" key="2">
    <source>
        <dbReference type="ARBA" id="ARBA00022670"/>
    </source>
</evidence>
<dbReference type="AlphaFoldDB" id="A0A6G0YU07"/>
<dbReference type="Proteomes" id="UP000478052">
    <property type="component" value="Unassembled WGS sequence"/>
</dbReference>
<feature type="compositionally biased region" description="Basic and acidic residues" evidence="4">
    <location>
        <begin position="143"/>
        <end position="157"/>
    </location>
</feature>
<evidence type="ECO:0000256" key="3">
    <source>
        <dbReference type="ARBA" id="ARBA00022801"/>
    </source>
</evidence>
<sequence length="509" mass="57452">MGEAGEEVVLYVYDLTGGMAKTLGQSLLQKNIEGIWHTAIIVFGKEYFFGSNGISICDPGTTALGNPLRTHSLGKTCLPEDVFQEYLRGLEQDTYSPFGQQLAPILELFSNSIGVHPGVRRSGSDFESLNNDIDSARKQSALLEEKRNKLNEKLEKREKRKKKKKDKNKYLSDQFCIDSEPSSSRKYCDNRKKMSENGTNGVNNGVAQPATAIAENDAEDLERKQLELKRKERDPPIVFPDTINVGLNTRILNRNYKVQNELERLVGLIDGRINPDDMQYVAELDQYMLENEGSWALGEGFLSFVGRLLNDDQLVSEVRETILNILAAGALKDDIILVLHQDRREHILMNYANGFDKLPLLEQLALTLFMCNLFENSSTSEWLLYISEWQLGSSSVSNIRVTTKVAVNSLLSEDKVLQDRGTALVHNLACKEVFDDVVVELAMAVLQYFNSKPNEEHSFRCMKSLARFCQISRQDVPQLVQMIGPPPSAFKGISNRIDEQIAEIQNYLR</sequence>
<dbReference type="GO" id="GO:0008233">
    <property type="term" value="F:peptidase activity"/>
    <property type="evidence" value="ECO:0007669"/>
    <property type="project" value="UniProtKB-KW"/>
</dbReference>
<comment type="similarity">
    <text evidence="1">Belongs to the DeSI family.</text>
</comment>
<feature type="compositionally biased region" description="Basic residues" evidence="4">
    <location>
        <begin position="158"/>
        <end position="167"/>
    </location>
</feature>
<gene>
    <name evidence="6" type="ORF">FWK35_00016960</name>
</gene>
<dbReference type="InterPro" id="IPR008580">
    <property type="entry name" value="PPPDE_dom"/>
</dbReference>
<feature type="compositionally biased region" description="Basic and acidic residues" evidence="4">
    <location>
        <begin position="186"/>
        <end position="195"/>
    </location>
</feature>
<feature type="region of interest" description="Disordered" evidence="4">
    <location>
        <begin position="140"/>
        <end position="167"/>
    </location>
</feature>
<evidence type="ECO:0000256" key="1">
    <source>
        <dbReference type="ARBA" id="ARBA00008140"/>
    </source>
</evidence>
<dbReference type="PROSITE" id="PS51858">
    <property type="entry name" value="PPPDE"/>
    <property type="match status" value="1"/>
</dbReference>
<dbReference type="Gene3D" id="3.90.1720.30">
    <property type="entry name" value="PPPDE domains"/>
    <property type="match status" value="1"/>
</dbReference>
<feature type="domain" description="PPPDE" evidence="5">
    <location>
        <begin position="6"/>
        <end position="134"/>
    </location>
</feature>
<feature type="compositionally biased region" description="Polar residues" evidence="4">
    <location>
        <begin position="196"/>
        <end position="206"/>
    </location>
</feature>
<protein>
    <submittedName>
        <fullName evidence="6">PPPDE peptidase domain-containing protein 2</fullName>
    </submittedName>
</protein>
<keyword evidence="2" id="KW-0645">Protease</keyword>
<evidence type="ECO:0000313" key="6">
    <source>
        <dbReference type="EMBL" id="KAF0761453.1"/>
    </source>
</evidence>
<keyword evidence="3" id="KW-0378">Hydrolase</keyword>
<evidence type="ECO:0000313" key="7">
    <source>
        <dbReference type="Proteomes" id="UP000478052"/>
    </source>
</evidence>
<dbReference type="GO" id="GO:0006508">
    <property type="term" value="P:proteolysis"/>
    <property type="evidence" value="ECO:0007669"/>
    <property type="project" value="UniProtKB-KW"/>
</dbReference>
<dbReference type="Pfam" id="PF05903">
    <property type="entry name" value="Peptidase_C97"/>
    <property type="match status" value="1"/>
</dbReference>
<proteinExistence type="inferred from homology"/>
<evidence type="ECO:0000259" key="5">
    <source>
        <dbReference type="PROSITE" id="PS51858"/>
    </source>
</evidence>
<keyword evidence="7" id="KW-1185">Reference proteome</keyword>
<evidence type="ECO:0000256" key="4">
    <source>
        <dbReference type="SAM" id="MobiDB-lite"/>
    </source>
</evidence>
<organism evidence="6 7">
    <name type="scientific">Aphis craccivora</name>
    <name type="common">Cowpea aphid</name>
    <dbReference type="NCBI Taxonomy" id="307492"/>
    <lineage>
        <taxon>Eukaryota</taxon>
        <taxon>Metazoa</taxon>
        <taxon>Ecdysozoa</taxon>
        <taxon>Arthropoda</taxon>
        <taxon>Hexapoda</taxon>
        <taxon>Insecta</taxon>
        <taxon>Pterygota</taxon>
        <taxon>Neoptera</taxon>
        <taxon>Paraneoptera</taxon>
        <taxon>Hemiptera</taxon>
        <taxon>Sternorrhyncha</taxon>
        <taxon>Aphidomorpha</taxon>
        <taxon>Aphidoidea</taxon>
        <taxon>Aphididae</taxon>
        <taxon>Aphidini</taxon>
        <taxon>Aphis</taxon>
        <taxon>Aphis</taxon>
    </lineage>
</organism>
<dbReference type="OrthoDB" id="21221at2759"/>
<dbReference type="SMART" id="SM01179">
    <property type="entry name" value="DUF862"/>
    <property type="match status" value="1"/>
</dbReference>
<dbReference type="EMBL" id="VUJU01002388">
    <property type="protein sequence ID" value="KAF0761453.1"/>
    <property type="molecule type" value="Genomic_DNA"/>
</dbReference>
<dbReference type="InterPro" id="IPR042266">
    <property type="entry name" value="PPPDE_sf"/>
</dbReference>
<dbReference type="PANTHER" id="PTHR12378:SF7">
    <property type="entry name" value="DESUMOYLATING ISOPEPTIDASE 1"/>
    <property type="match status" value="1"/>
</dbReference>
<dbReference type="GO" id="GO:0070646">
    <property type="term" value="P:protein modification by small protein removal"/>
    <property type="evidence" value="ECO:0007669"/>
    <property type="project" value="TreeGrafter"/>
</dbReference>